<reference evidence="1" key="1">
    <citation type="submission" date="2020-06" db="EMBL/GenBank/DDBJ databases">
        <title>Genomic insights into acetone-butanol-ethanol (ABE) fermentation by sequencing solventogenic clostridia strains.</title>
        <authorList>
            <person name="Brown S."/>
        </authorList>
    </citation>
    <scope>NUCLEOTIDE SEQUENCE</scope>
    <source>
        <strain evidence="1">DJ123</strain>
    </source>
</reference>
<evidence type="ECO:0000313" key="1">
    <source>
        <dbReference type="EMBL" id="NSB15657.1"/>
    </source>
</evidence>
<dbReference type="AlphaFoldDB" id="A0AAE5H809"/>
<dbReference type="Proteomes" id="UP000822184">
    <property type="component" value="Unassembled WGS sequence"/>
</dbReference>
<name>A0AAE5H809_CLOBE</name>
<accession>A0AAE5H809</accession>
<protein>
    <submittedName>
        <fullName evidence="1">Uncharacterized protein</fullName>
    </submittedName>
</protein>
<dbReference type="EMBL" id="JABTDW010000001">
    <property type="protein sequence ID" value="NSB15657.1"/>
    <property type="molecule type" value="Genomic_DNA"/>
</dbReference>
<gene>
    <name evidence="1" type="ORF">BCD95_003916</name>
</gene>
<dbReference type="RefSeq" id="WP_077854160.1">
    <property type="nucleotide sequence ID" value="NZ_JABTDW010000001.1"/>
</dbReference>
<comment type="caution">
    <text evidence="1">The sequence shown here is derived from an EMBL/GenBank/DDBJ whole genome shotgun (WGS) entry which is preliminary data.</text>
</comment>
<sequence>MGLISRVFGIDELIEKMKKIDDKLDLQLKIDDENKEVILGKSNSLQFVDPIDKKAFLSIESMFNEIDECNRNEYKLKPLGSSARMLSILQYMPIMQSVDQAKKLEGAYKVVFPEGAIGKLMEYKNGTLGTPLIQPNGKIGSHAGLVPVDSMSLNPVMIFTAVSLVTGQYFMAKINKSLESISKDVKDIIIMMLDDKEARNQAIFNFYGYIRENLEFILNNSDLKLATLTNLQSYLIDLNQNKLFYEKTIDRKKNELQHILETYNTTNKRVAELEKLQNEVSNLLMQQHICLELYVIGKIYEMQLAQIYGEDYCNKLVNELDEIIIKTIDFNRNIANEYIKTLNDIEESAIINKDKIVFQREQIQENIIKRQYDFKENIKSTVNSITDIIELNKKDQTFIIKDNNLYYLENNVS</sequence>
<organism evidence="1 2">
    <name type="scientific">Clostridium beijerinckii</name>
    <name type="common">Clostridium MP</name>
    <dbReference type="NCBI Taxonomy" id="1520"/>
    <lineage>
        <taxon>Bacteria</taxon>
        <taxon>Bacillati</taxon>
        <taxon>Bacillota</taxon>
        <taxon>Clostridia</taxon>
        <taxon>Eubacteriales</taxon>
        <taxon>Clostridiaceae</taxon>
        <taxon>Clostridium</taxon>
    </lineage>
</organism>
<proteinExistence type="predicted"/>
<evidence type="ECO:0000313" key="2">
    <source>
        <dbReference type="Proteomes" id="UP000822184"/>
    </source>
</evidence>